<evidence type="ECO:0000256" key="1">
    <source>
        <dbReference type="SAM" id="MobiDB-lite"/>
    </source>
</evidence>
<evidence type="ECO:0000313" key="2">
    <source>
        <dbReference type="EMBL" id="CRK36111.1"/>
    </source>
</evidence>
<dbReference type="AlphaFoldDB" id="A0A0G4MPE6"/>
<accession>A0A0G4MPE6</accession>
<sequence length="78" mass="9119">NPPRRQGLPRPPRQEVPRRPHVHAHARYDAWPAPRLQGPAAQVRLDRQQARAHCPRSRRHGHHPHVPARPRHLQQPGR</sequence>
<gene>
    <name evidence="2" type="ORF">BN1708_019911</name>
</gene>
<keyword evidence="3" id="KW-1185">Reference proteome</keyword>
<protein>
    <submittedName>
        <fullName evidence="2">Uncharacterized protein</fullName>
    </submittedName>
</protein>
<dbReference type="Proteomes" id="UP000044602">
    <property type="component" value="Unassembled WGS sequence"/>
</dbReference>
<feature type="non-terminal residue" evidence="2">
    <location>
        <position position="1"/>
    </location>
</feature>
<feature type="compositionally biased region" description="Basic residues" evidence="1">
    <location>
        <begin position="53"/>
        <end position="72"/>
    </location>
</feature>
<feature type="region of interest" description="Disordered" evidence="1">
    <location>
        <begin position="48"/>
        <end position="78"/>
    </location>
</feature>
<proteinExistence type="predicted"/>
<evidence type="ECO:0000313" key="3">
    <source>
        <dbReference type="Proteomes" id="UP000044602"/>
    </source>
</evidence>
<organism evidence="2 3">
    <name type="scientific">Verticillium longisporum</name>
    <name type="common">Verticillium dahliae var. longisporum</name>
    <dbReference type="NCBI Taxonomy" id="100787"/>
    <lineage>
        <taxon>Eukaryota</taxon>
        <taxon>Fungi</taxon>
        <taxon>Dikarya</taxon>
        <taxon>Ascomycota</taxon>
        <taxon>Pezizomycotina</taxon>
        <taxon>Sordariomycetes</taxon>
        <taxon>Hypocreomycetidae</taxon>
        <taxon>Glomerellales</taxon>
        <taxon>Plectosphaerellaceae</taxon>
        <taxon>Verticillium</taxon>
    </lineage>
</organism>
<dbReference type="EMBL" id="CVQH01023878">
    <property type="protein sequence ID" value="CRK36111.1"/>
    <property type="molecule type" value="Genomic_DNA"/>
</dbReference>
<reference evidence="2 3" key="1">
    <citation type="submission" date="2015-05" db="EMBL/GenBank/DDBJ databases">
        <authorList>
            <person name="Wang D.B."/>
            <person name="Wang M."/>
        </authorList>
    </citation>
    <scope>NUCLEOTIDE SEQUENCE [LARGE SCALE GENOMIC DNA]</scope>
    <source>
        <strain evidence="2">VL1</strain>
    </source>
</reference>
<feature type="region of interest" description="Disordered" evidence="1">
    <location>
        <begin position="1"/>
        <end position="35"/>
    </location>
</feature>
<name>A0A0G4MPE6_VERLO</name>